<organism evidence="12 13">
    <name type="scientific">Laodelphax striatellus</name>
    <name type="common">Small brown planthopper</name>
    <name type="synonym">Delphax striatella</name>
    <dbReference type="NCBI Taxonomy" id="195883"/>
    <lineage>
        <taxon>Eukaryota</taxon>
        <taxon>Metazoa</taxon>
        <taxon>Ecdysozoa</taxon>
        <taxon>Arthropoda</taxon>
        <taxon>Hexapoda</taxon>
        <taxon>Insecta</taxon>
        <taxon>Pterygota</taxon>
        <taxon>Neoptera</taxon>
        <taxon>Paraneoptera</taxon>
        <taxon>Hemiptera</taxon>
        <taxon>Auchenorrhyncha</taxon>
        <taxon>Fulgoroidea</taxon>
        <taxon>Delphacidae</taxon>
        <taxon>Criomorphinae</taxon>
        <taxon>Laodelphax</taxon>
    </lineage>
</organism>
<feature type="chain" id="PRO_5019619694" description="Dolichyl-diphosphooligosaccharide--protein glycosyltransferase 48 kDa subunit" evidence="9">
    <location>
        <begin position="24"/>
        <end position="443"/>
    </location>
</feature>
<comment type="subunit">
    <text evidence="9">Component of the oligosaccharyltransferase (OST) complex.</text>
</comment>
<comment type="subcellular location">
    <subcellularLocation>
        <location evidence="1 9">Endoplasmic reticulum membrane</location>
        <topology evidence="1 9">Single-pass type I membrane protein</topology>
    </subcellularLocation>
</comment>
<name>A0A482XJV8_LAOST</name>
<dbReference type="OrthoDB" id="29105at2759"/>
<comment type="pathway">
    <text evidence="2 9">Protein modification; protein glycosylation.</text>
</comment>
<evidence type="ECO:0000256" key="9">
    <source>
        <dbReference type="RuleBase" id="RU361142"/>
    </source>
</evidence>
<dbReference type="InterPro" id="IPR055459">
    <property type="entry name" value="OST48_MD"/>
</dbReference>
<keyword evidence="8 9" id="KW-0472">Membrane</keyword>
<dbReference type="EMBL" id="QKKF02008347">
    <property type="protein sequence ID" value="RZF45749.1"/>
    <property type="molecule type" value="Genomic_DNA"/>
</dbReference>
<accession>A0A482XJV8</accession>
<dbReference type="AlphaFoldDB" id="A0A482XJV8"/>
<evidence type="ECO:0000259" key="10">
    <source>
        <dbReference type="Pfam" id="PF03345"/>
    </source>
</evidence>
<comment type="similarity">
    <text evidence="3 9">Belongs to the DDOST 48 kDa subunit family.</text>
</comment>
<dbReference type="FunCoup" id="A0A482XJV8">
    <property type="interactions" value="1734"/>
</dbReference>
<dbReference type="STRING" id="195883.A0A482XJV8"/>
<keyword evidence="6 9" id="KW-0256">Endoplasmic reticulum</keyword>
<dbReference type="InParanoid" id="A0A482XJV8"/>
<dbReference type="UniPathway" id="UPA00378"/>
<evidence type="ECO:0000256" key="7">
    <source>
        <dbReference type="ARBA" id="ARBA00022989"/>
    </source>
</evidence>
<dbReference type="Pfam" id="PF03345">
    <property type="entry name" value="OST48_N"/>
    <property type="match status" value="1"/>
</dbReference>
<keyword evidence="7 9" id="KW-1133">Transmembrane helix</keyword>
<evidence type="ECO:0000256" key="2">
    <source>
        <dbReference type="ARBA" id="ARBA00004922"/>
    </source>
</evidence>
<dbReference type="SMR" id="A0A482XJV8"/>
<evidence type="ECO:0000256" key="5">
    <source>
        <dbReference type="ARBA" id="ARBA00022692"/>
    </source>
</evidence>
<evidence type="ECO:0000313" key="13">
    <source>
        <dbReference type="Proteomes" id="UP000291343"/>
    </source>
</evidence>
<evidence type="ECO:0000313" key="12">
    <source>
        <dbReference type="EMBL" id="RZF45749.1"/>
    </source>
</evidence>
<evidence type="ECO:0000259" key="11">
    <source>
        <dbReference type="Pfam" id="PF23358"/>
    </source>
</evidence>
<dbReference type="InterPro" id="IPR055457">
    <property type="entry name" value="OST48_N"/>
</dbReference>
<dbReference type="PANTHER" id="PTHR10830">
    <property type="entry name" value="DOLICHYL-DIPHOSPHOOLIGOSACCHARIDE--PROTEIN GLYCOSYLTRANSFERASE 48 KDA SUBUNIT"/>
    <property type="match status" value="1"/>
</dbReference>
<dbReference type="Proteomes" id="UP000291343">
    <property type="component" value="Unassembled WGS sequence"/>
</dbReference>
<feature type="domain" description="OST48 N-terminal" evidence="10">
    <location>
        <begin position="26"/>
        <end position="282"/>
    </location>
</feature>
<sequence length="443" mass="49067">MEKSLFCLALILFVNCNLSLVSGEHETLVLLDNLAIKETHSMFFKSLKERGYALTFKSADDSTLILSKYGEYLYENLIIFAPSVEEFGGSLSTESITDFIDNGGNVLVAGSSQSQDILRELATECGFEMDEEGASVIDHLNYDISDSGKHTLIVADAAANLIDAPVIVGERSGLAPLLYQGTGLVADADNPLVLRLLTAHSSAYSYVPGRPIKEYPHAVGKNTLLMAALQARNNARVVFTGSLYFFSDEAFTAPVQKAAQSAAQKWTASGNQAVSDALCRWVFKESGVIRVKSVAHKRLNEKAPPPAYTIMDTVIFSLELERKSGATWVPHDVTDLQLEFVRIDPFVRRTLTNKGRGRYETVFRIPDVYGVYKLKVDYNRVGYTHVYSSTQVSVRPLEHTQYERFIASAYPYYASALSMMAGVFLFSLLILHYKEDPVKGKVE</sequence>
<reference evidence="12 13" key="1">
    <citation type="journal article" date="2017" name="Gigascience">
        <title>Genome sequence of the small brown planthopper, Laodelphax striatellus.</title>
        <authorList>
            <person name="Zhu J."/>
            <person name="Jiang F."/>
            <person name="Wang X."/>
            <person name="Yang P."/>
            <person name="Bao Y."/>
            <person name="Zhao W."/>
            <person name="Wang W."/>
            <person name="Lu H."/>
            <person name="Wang Q."/>
            <person name="Cui N."/>
            <person name="Li J."/>
            <person name="Chen X."/>
            <person name="Luo L."/>
            <person name="Yu J."/>
            <person name="Kang L."/>
            <person name="Cui F."/>
        </authorList>
    </citation>
    <scope>NUCLEOTIDE SEQUENCE [LARGE SCALE GENOMIC DNA]</scope>
    <source>
        <strain evidence="12">Lst14</strain>
    </source>
</reference>
<dbReference type="GO" id="GO:0008250">
    <property type="term" value="C:oligosaccharyltransferase complex"/>
    <property type="evidence" value="ECO:0007669"/>
    <property type="project" value="TreeGrafter"/>
</dbReference>
<feature type="domain" description="OST48 middle" evidence="11">
    <location>
        <begin position="296"/>
        <end position="433"/>
    </location>
</feature>
<evidence type="ECO:0000256" key="4">
    <source>
        <dbReference type="ARBA" id="ARBA00013350"/>
    </source>
</evidence>
<comment type="caution">
    <text evidence="12">The sequence shown here is derived from an EMBL/GenBank/DDBJ whole genome shotgun (WGS) entry which is preliminary data.</text>
</comment>
<proteinExistence type="inferred from homology"/>
<comment type="function">
    <text evidence="9">Subunit of the oligosaccharyl transferase (OST) complex that catalyzes the initial transfer of a defined glycan (Glc(3)Man(9)GlcNAc(2) in eukaryotes) from the lipid carrier dolichol-pyrophosphate to an asparagine residue within an Asn-X-Ser/Thr consensus motif in nascent polypeptide chains, the first step in protein N-glycosylation. N-glycosylation occurs cotranslationally and the complex associates with the Sec61 complex at the channel-forming translocon complex that mediates protein translocation across the endoplasmic reticulum (ER).</text>
</comment>
<dbReference type="InterPro" id="IPR005013">
    <property type="entry name" value="DDOST_48_kDa_subunit"/>
</dbReference>
<feature type="transmembrane region" description="Helical" evidence="9">
    <location>
        <begin position="410"/>
        <end position="431"/>
    </location>
</feature>
<dbReference type="Pfam" id="PF23358">
    <property type="entry name" value="OST48_MD"/>
    <property type="match status" value="1"/>
</dbReference>
<evidence type="ECO:0000256" key="6">
    <source>
        <dbReference type="ARBA" id="ARBA00022824"/>
    </source>
</evidence>
<keyword evidence="13" id="KW-1185">Reference proteome</keyword>
<evidence type="ECO:0000256" key="1">
    <source>
        <dbReference type="ARBA" id="ARBA00004115"/>
    </source>
</evidence>
<keyword evidence="5 9" id="KW-0812">Transmembrane</keyword>
<evidence type="ECO:0000256" key="3">
    <source>
        <dbReference type="ARBA" id="ARBA00008743"/>
    </source>
</evidence>
<feature type="signal peptide" evidence="9">
    <location>
        <begin position="1"/>
        <end position="23"/>
    </location>
</feature>
<evidence type="ECO:0000256" key="8">
    <source>
        <dbReference type="ARBA" id="ARBA00023136"/>
    </source>
</evidence>
<keyword evidence="9" id="KW-0732">Signal</keyword>
<dbReference type="GO" id="GO:0018279">
    <property type="term" value="P:protein N-linked glycosylation via asparagine"/>
    <property type="evidence" value="ECO:0007669"/>
    <property type="project" value="UniProtKB-UniRule"/>
</dbReference>
<dbReference type="PANTHER" id="PTHR10830:SF0">
    <property type="entry name" value="DOLICHYL-DIPHOSPHOOLIGOSACCHARIDE--PROTEIN GLYCOSYLTRANSFERASE 48 KDA SUBUNIT"/>
    <property type="match status" value="1"/>
</dbReference>
<gene>
    <name evidence="12" type="ORF">LSTR_LSTR012680</name>
</gene>
<protein>
    <recommendedName>
        <fullName evidence="4 9">Dolichyl-diphosphooligosaccharide--protein glycosyltransferase 48 kDa subunit</fullName>
        <shortName evidence="9">Oligosaccharyl transferase 48 kDa subunit</shortName>
    </recommendedName>
</protein>